<keyword evidence="3" id="KW-0285">Flavoprotein</keyword>
<comment type="similarity">
    <text evidence="2">Belongs to the FAD-binding monooxygenase family.</text>
</comment>
<evidence type="ECO:0000256" key="7">
    <source>
        <dbReference type="ARBA" id="ARBA00023033"/>
    </source>
</evidence>
<dbReference type="GO" id="GO:0018667">
    <property type="term" value="F:cyclohexanone monooxygenase activity"/>
    <property type="evidence" value="ECO:0007669"/>
    <property type="project" value="UniProtKB-EC"/>
</dbReference>
<comment type="caution">
    <text evidence="8">The sequence shown here is derived from an EMBL/GenBank/DDBJ whole genome shotgun (WGS) entry which is preliminary data.</text>
</comment>
<dbReference type="AlphaFoldDB" id="A0A7X0FDA0"/>
<keyword evidence="4" id="KW-0274">FAD</keyword>
<dbReference type="GO" id="GO:0050661">
    <property type="term" value="F:NADP binding"/>
    <property type="evidence" value="ECO:0007669"/>
    <property type="project" value="InterPro"/>
</dbReference>
<evidence type="ECO:0000256" key="4">
    <source>
        <dbReference type="ARBA" id="ARBA00022827"/>
    </source>
</evidence>
<dbReference type="PANTHER" id="PTHR43098:SF3">
    <property type="entry name" value="L-ORNITHINE N(5)-MONOOXYGENASE-RELATED"/>
    <property type="match status" value="1"/>
</dbReference>
<protein>
    <submittedName>
        <fullName evidence="8">Cyclohexanone monooxygenase</fullName>
        <ecNumber evidence="8">1.14.13.22</ecNumber>
    </submittedName>
</protein>
<dbReference type="Proteomes" id="UP000536262">
    <property type="component" value="Unassembled WGS sequence"/>
</dbReference>
<dbReference type="PANTHER" id="PTHR43098">
    <property type="entry name" value="L-ORNITHINE N(5)-MONOOXYGENASE-RELATED"/>
    <property type="match status" value="1"/>
</dbReference>
<dbReference type="EC" id="1.14.13.22" evidence="8"/>
<dbReference type="InterPro" id="IPR050775">
    <property type="entry name" value="FAD-binding_Monooxygenases"/>
</dbReference>
<gene>
    <name evidence="8" type="ORF">GGR00_005065</name>
</gene>
<accession>A0A7X0FDA0</accession>
<dbReference type="GO" id="GO:0050660">
    <property type="term" value="F:flavin adenine dinucleotide binding"/>
    <property type="evidence" value="ECO:0007669"/>
    <property type="project" value="InterPro"/>
</dbReference>
<dbReference type="SUPFAM" id="SSF51905">
    <property type="entry name" value="FAD/NAD(P)-binding domain"/>
    <property type="match status" value="2"/>
</dbReference>
<evidence type="ECO:0000256" key="5">
    <source>
        <dbReference type="ARBA" id="ARBA00022857"/>
    </source>
</evidence>
<evidence type="ECO:0000256" key="1">
    <source>
        <dbReference type="ARBA" id="ARBA00001974"/>
    </source>
</evidence>
<evidence type="ECO:0000256" key="3">
    <source>
        <dbReference type="ARBA" id="ARBA00022630"/>
    </source>
</evidence>
<evidence type="ECO:0000256" key="6">
    <source>
        <dbReference type="ARBA" id="ARBA00023002"/>
    </source>
</evidence>
<name>A0A7X0FDA0_9HYPH</name>
<keyword evidence="5" id="KW-0521">NADP</keyword>
<dbReference type="Gene3D" id="3.50.50.60">
    <property type="entry name" value="FAD/NAD(P)-binding domain"/>
    <property type="match status" value="2"/>
</dbReference>
<dbReference type="RefSeq" id="WP_184701929.1">
    <property type="nucleotide sequence ID" value="NZ_BAABEG010000001.1"/>
</dbReference>
<keyword evidence="6 8" id="KW-0560">Oxidoreductase</keyword>
<dbReference type="GO" id="GO:0004499">
    <property type="term" value="F:N,N-dimethylaniline monooxygenase activity"/>
    <property type="evidence" value="ECO:0007669"/>
    <property type="project" value="InterPro"/>
</dbReference>
<organism evidence="8 9">
    <name type="scientific">Aminobacter aganoensis</name>
    <dbReference type="NCBI Taxonomy" id="83264"/>
    <lineage>
        <taxon>Bacteria</taxon>
        <taxon>Pseudomonadati</taxon>
        <taxon>Pseudomonadota</taxon>
        <taxon>Alphaproteobacteria</taxon>
        <taxon>Hyphomicrobiales</taxon>
        <taxon>Phyllobacteriaceae</taxon>
        <taxon>Aminobacter</taxon>
    </lineage>
</organism>
<dbReference type="EMBL" id="JACHOU010000021">
    <property type="protein sequence ID" value="MBB6357244.1"/>
    <property type="molecule type" value="Genomic_DNA"/>
</dbReference>
<sequence length="532" mass="59767">MVPENFDAIVVGAGFAGLYMLHRLRQNGLRTIAVEAGADVGGTWYWNRYPGARCDIESLQYSYSFDERLQQDWHWSERYAAQPEILKYINHVADRFDLRRDIRFGRRVTDMDWSTDACLWHLRTDLGEKLNARFAVMATGCLSAARTPDMPGLEDFRGTAYYTGAWPHHEVKFTGQSVAVIGTGSTGIQVIPKIAHEARHLTVFQRTANFTLPARNGVLDAEHEKTWKRDYPAMRDKAGKSERALIQSAPQCSVFDVDAVERERVFAEHWQRGGLDFVRSFTDLVADEKANAVAADFVRARIAEIVEKPETAEVLKPRGIPLGARRICLDTDYYATYNRPNVTLVDLRAEPLVRFTATGIETASRRHELDAVVFATGFDAMIGALSAIQIKGVRETLAEKWTRGITNYLGLAPAGFPNFFTVTGPGSPGILCNVVVAIEQHVEWISDCIDYLCRNQFRAIESNNDAEENWFNHANEVASKTMFMTAKNSWHISPELPGRPRTLMPYAGGFADYTKICCDVAAANYCGFKLIR</sequence>
<dbReference type="InterPro" id="IPR036188">
    <property type="entry name" value="FAD/NAD-bd_sf"/>
</dbReference>
<evidence type="ECO:0000256" key="2">
    <source>
        <dbReference type="ARBA" id="ARBA00010139"/>
    </source>
</evidence>
<keyword evidence="7 8" id="KW-0503">Monooxygenase</keyword>
<proteinExistence type="inferred from homology"/>
<keyword evidence="9" id="KW-1185">Reference proteome</keyword>
<evidence type="ECO:0000313" key="8">
    <source>
        <dbReference type="EMBL" id="MBB6357244.1"/>
    </source>
</evidence>
<reference evidence="8 9" key="1">
    <citation type="submission" date="2020-08" db="EMBL/GenBank/DDBJ databases">
        <title>Genomic Encyclopedia of Type Strains, Phase IV (KMG-IV): sequencing the most valuable type-strain genomes for metagenomic binning, comparative biology and taxonomic classification.</title>
        <authorList>
            <person name="Goeker M."/>
        </authorList>
    </citation>
    <scope>NUCLEOTIDE SEQUENCE [LARGE SCALE GENOMIC DNA]</scope>
    <source>
        <strain evidence="8 9">DSM 7051</strain>
    </source>
</reference>
<dbReference type="Pfam" id="PF00743">
    <property type="entry name" value="FMO-like"/>
    <property type="match status" value="1"/>
</dbReference>
<dbReference type="InterPro" id="IPR020946">
    <property type="entry name" value="Flavin_mOase-like"/>
</dbReference>
<comment type="cofactor">
    <cofactor evidence="1">
        <name>FAD</name>
        <dbReference type="ChEBI" id="CHEBI:57692"/>
    </cofactor>
</comment>
<evidence type="ECO:0000313" key="9">
    <source>
        <dbReference type="Proteomes" id="UP000536262"/>
    </source>
</evidence>